<name>A0ABX0S955_PONBL</name>
<dbReference type="EMBL" id="PGGH01333214">
    <property type="protein sequence ID" value="NIG61637.1"/>
    <property type="molecule type" value="Genomic_DNA"/>
</dbReference>
<feature type="domain" description="PELP1 middle" evidence="8">
    <location>
        <begin position="423"/>
        <end position="470"/>
    </location>
</feature>
<proteinExistence type="inferred from homology"/>
<dbReference type="Proteomes" id="UP001165941">
    <property type="component" value="Unassembled WGS sequence"/>
</dbReference>
<sequence>MELAVAVLGDLLRYAAQLPTLFRDISMNHLPGLLTSLLGLRPESELSALEGMKACMTYFPRACGSLKGKLASFFLSRVDALSPQLQQLACECYSRLPSLGAGFSQGLKHTDSWEQELHSLLASLHSLLGALYAGADTAPTQYEGPGVETLLSPSEDGDAHVLLRLWQRFSGLARCLGLMLSSEFGAPVSVPVQEVLDLICRTLGVSAKNISLLGDGPLRLLLLPSLHLEALDLLSALILACRGRLLRFGALISRLLPQVLNAWSIGRDSLSPGQERPYSTMRTKVYGVLELWVQVCGASAGVLQGGASGEALLTHLLSDISPPADALKLRSPRGSPDGGLQTGKPSAPKKLKLDMGEAVAPPSHRKGDSNANSDVCAAALRGLSRTVLMCGPLIKEETHRRLHDLVLPLVMGVQQGEVLGSSPYTSSRCRRELYRLLLALLLAPSPRCPPPLACALQAFSLGQREDSLEVQPQPEPEPGLLLEVEEPGAEEGPGAEMAPTLAPEVLPSQGEVEREGGSPPAVPPPQELVEEEPSLPPALEEGAEGGGDKVPPPPEASAAEEMETEAEAAALQEKEQDDTAAMLADFIDCPPDDEKPPPATEPDS</sequence>
<evidence type="ECO:0000259" key="8">
    <source>
        <dbReference type="Pfam" id="PF08166"/>
    </source>
</evidence>
<feature type="domain" description="Pre-rRNA-processing protein RIX1 N-terminal" evidence="9">
    <location>
        <begin position="2"/>
        <end position="79"/>
    </location>
</feature>
<evidence type="ECO:0000256" key="4">
    <source>
        <dbReference type="ARBA" id="ARBA00022490"/>
    </source>
</evidence>
<accession>A0ABX0S955</accession>
<keyword evidence="11" id="KW-1185">Reference proteome</keyword>
<dbReference type="PANTHER" id="PTHR34105">
    <property type="entry name" value="PROLINE-, GLUTAMIC ACID- AND LEUCINE-RICH PROTEIN 1"/>
    <property type="match status" value="1"/>
</dbReference>
<evidence type="ECO:0000256" key="6">
    <source>
        <dbReference type="ARBA" id="ARBA00023242"/>
    </source>
</evidence>
<comment type="similarity">
    <text evidence="3">Belongs to the RIX1/PELP1 family.</text>
</comment>
<protein>
    <submittedName>
        <fullName evidence="10">Proline-, glutamic acid- and leucine-rich protein 1 isoform X2</fullName>
    </submittedName>
</protein>
<keyword evidence="5" id="KW-0677">Repeat</keyword>
<dbReference type="Pfam" id="PF08166">
    <property type="entry name" value="PELP1_HEAT"/>
    <property type="match status" value="2"/>
</dbReference>
<evidence type="ECO:0000256" key="7">
    <source>
        <dbReference type="SAM" id="MobiDB-lite"/>
    </source>
</evidence>
<gene>
    <name evidence="10" type="ORF">BU61_5045</name>
</gene>
<feature type="region of interest" description="Disordered" evidence="7">
    <location>
        <begin position="508"/>
        <end position="604"/>
    </location>
</feature>
<evidence type="ECO:0000313" key="10">
    <source>
        <dbReference type="EMBL" id="NIG61637.1"/>
    </source>
</evidence>
<dbReference type="Pfam" id="PF08167">
    <property type="entry name" value="RIX1"/>
    <property type="match status" value="1"/>
</dbReference>
<reference evidence="10" key="1">
    <citation type="submission" date="2018-05" db="EMBL/GenBank/DDBJ databases">
        <authorList>
            <person name="Pedro S.L.S."/>
            <person name="Freitas R.C."/>
            <person name="Barreto A.S."/>
            <person name="Lima A.O.S."/>
        </authorList>
    </citation>
    <scope>NUCLEOTIDE SEQUENCE</scope>
    <source>
        <strain evidence="10">BP203</strain>
        <tissue evidence="10">Muscle</tissue>
    </source>
</reference>
<evidence type="ECO:0000256" key="2">
    <source>
        <dbReference type="ARBA" id="ARBA00004496"/>
    </source>
</evidence>
<evidence type="ECO:0000259" key="9">
    <source>
        <dbReference type="Pfam" id="PF08167"/>
    </source>
</evidence>
<feature type="region of interest" description="Disordered" evidence="7">
    <location>
        <begin position="327"/>
        <end position="371"/>
    </location>
</feature>
<comment type="subcellular location">
    <subcellularLocation>
        <location evidence="2">Cytoplasm</location>
    </subcellularLocation>
    <subcellularLocation>
        <location evidence="1">Nucleus</location>
    </subcellularLocation>
</comment>
<keyword evidence="4" id="KW-0963">Cytoplasm</keyword>
<comment type="caution">
    <text evidence="10">The sequence shown here is derived from an EMBL/GenBank/DDBJ whole genome shotgun (WGS) entry which is preliminary data.</text>
</comment>
<feature type="domain" description="PELP1 middle" evidence="8">
    <location>
        <begin position="277"/>
        <end position="331"/>
    </location>
</feature>
<dbReference type="PANTHER" id="PTHR34105:SF1">
    <property type="entry name" value="PROLINE-, GLUTAMIC ACID- AND LEUCINE-RICH PROTEIN 1"/>
    <property type="match status" value="1"/>
</dbReference>
<evidence type="ECO:0000256" key="3">
    <source>
        <dbReference type="ARBA" id="ARBA00010511"/>
    </source>
</evidence>
<evidence type="ECO:0000256" key="1">
    <source>
        <dbReference type="ARBA" id="ARBA00004123"/>
    </source>
</evidence>
<organism evidence="10 11">
    <name type="scientific">Pontoporia blainvillei</name>
    <name type="common">Franciscana</name>
    <name type="synonym">Delphinus blainvillei</name>
    <dbReference type="NCBI Taxonomy" id="48723"/>
    <lineage>
        <taxon>Eukaryota</taxon>
        <taxon>Metazoa</taxon>
        <taxon>Chordata</taxon>
        <taxon>Craniata</taxon>
        <taxon>Vertebrata</taxon>
        <taxon>Euteleostomi</taxon>
        <taxon>Mammalia</taxon>
        <taxon>Eutheria</taxon>
        <taxon>Laurasiatheria</taxon>
        <taxon>Artiodactyla</taxon>
        <taxon>Whippomorpha</taxon>
        <taxon>Cetacea</taxon>
        <taxon>Odontoceti</taxon>
        <taxon>Pontoporiidae</taxon>
        <taxon>Pontoporia</taxon>
    </lineage>
</organism>
<dbReference type="SUPFAM" id="SSF48371">
    <property type="entry name" value="ARM repeat"/>
    <property type="match status" value="1"/>
</dbReference>
<dbReference type="InterPro" id="IPR012980">
    <property type="entry name" value="PELP1_middle"/>
</dbReference>
<evidence type="ECO:0000313" key="11">
    <source>
        <dbReference type="Proteomes" id="UP001165941"/>
    </source>
</evidence>
<evidence type="ECO:0000256" key="5">
    <source>
        <dbReference type="ARBA" id="ARBA00022737"/>
    </source>
</evidence>
<dbReference type="InterPro" id="IPR012583">
    <property type="entry name" value="RIX1_N"/>
</dbReference>
<dbReference type="InterPro" id="IPR016024">
    <property type="entry name" value="ARM-type_fold"/>
</dbReference>
<keyword evidence="6" id="KW-0539">Nucleus</keyword>